<dbReference type="Gene3D" id="3.30.1220.10">
    <property type="entry name" value="CobW-like, C-terminal domain"/>
    <property type="match status" value="1"/>
</dbReference>
<dbReference type="InterPro" id="IPR036627">
    <property type="entry name" value="CobW-likC_sf"/>
</dbReference>
<protein>
    <submittedName>
        <fullName evidence="8">BH1519 protein</fullName>
    </submittedName>
</protein>
<dbReference type="CDD" id="cd03112">
    <property type="entry name" value="CobW-like"/>
    <property type="match status" value="1"/>
</dbReference>
<keyword evidence="3" id="KW-0143">Chaperone</keyword>
<dbReference type="SUPFAM" id="SSF90002">
    <property type="entry name" value="Hypothetical protein YjiA, C-terminal domain"/>
    <property type="match status" value="1"/>
</dbReference>
<evidence type="ECO:0000256" key="5">
    <source>
        <dbReference type="ARBA" id="ARBA00049117"/>
    </source>
</evidence>
<dbReference type="AlphaFoldDB" id="Q9KCQ0"/>
<dbReference type="Gene3D" id="3.40.50.300">
    <property type="entry name" value="P-loop containing nucleotide triphosphate hydrolases"/>
    <property type="match status" value="1"/>
</dbReference>
<evidence type="ECO:0000256" key="1">
    <source>
        <dbReference type="ARBA" id="ARBA00022741"/>
    </source>
</evidence>
<dbReference type="InterPro" id="IPR051316">
    <property type="entry name" value="Zinc-reg_GTPase_activator"/>
</dbReference>
<dbReference type="PIR" id="G83839">
    <property type="entry name" value="G83839"/>
</dbReference>
<dbReference type="OrthoDB" id="9808822at2"/>
<dbReference type="STRING" id="272558.gene:10727417"/>
<dbReference type="Pfam" id="PF07683">
    <property type="entry name" value="CobW_C"/>
    <property type="match status" value="1"/>
</dbReference>
<dbReference type="EMBL" id="BA000004">
    <property type="protein sequence ID" value="BAB05238.1"/>
    <property type="molecule type" value="Genomic_DNA"/>
</dbReference>
<dbReference type="Proteomes" id="UP000001258">
    <property type="component" value="Chromosome"/>
</dbReference>
<sequence>MIPVYLFSGFLGSGKTTVLLNVLNQLKEDGLRPAIVLNEAGEMNVEKELFANETVVELLNGCICCTIQDDLKAELQRFLTINDRSVDVLLIEGTGIANPREIIEVLTDPPFIEQLALQSVIGIIDASRYLEYRSLFSSSKEIRAVLKEQVAESTLLLLNKQDLVDGRTLHKVEEKLKKDKKPGATILFCSYGKVPTEELLKPRIKVDTGKDHAYSGEASSHASHSHHHHHHDIQAIKLDLEQPVTEKELQRWLIDQGDQLIRAKGYVRLQGNDLLVHFQYASKQLSVRKSKEEVPPCLILIGVDLNRETLAKSLHTVTNV</sequence>
<comment type="catalytic activity">
    <reaction evidence="5">
        <text>GTP + H2O = GDP + phosphate + H(+)</text>
        <dbReference type="Rhea" id="RHEA:19669"/>
        <dbReference type="ChEBI" id="CHEBI:15377"/>
        <dbReference type="ChEBI" id="CHEBI:15378"/>
        <dbReference type="ChEBI" id="CHEBI:37565"/>
        <dbReference type="ChEBI" id="CHEBI:43474"/>
        <dbReference type="ChEBI" id="CHEBI:58189"/>
    </reaction>
    <physiologicalReaction direction="left-to-right" evidence="5">
        <dbReference type="Rhea" id="RHEA:19670"/>
    </physiologicalReaction>
</comment>
<evidence type="ECO:0000256" key="6">
    <source>
        <dbReference type="SAM" id="MobiDB-lite"/>
    </source>
</evidence>
<dbReference type="InterPro" id="IPR011629">
    <property type="entry name" value="CobW-like_C"/>
</dbReference>
<keyword evidence="1" id="KW-0547">Nucleotide-binding</keyword>
<dbReference type="eggNOG" id="COG0523">
    <property type="taxonomic scope" value="Bacteria"/>
</dbReference>
<gene>
    <name evidence="8" type="ordered locus">BH1519</name>
</gene>
<dbReference type="GO" id="GO:0005737">
    <property type="term" value="C:cytoplasm"/>
    <property type="evidence" value="ECO:0007669"/>
    <property type="project" value="TreeGrafter"/>
</dbReference>
<name>Q9KCQ0_HALH5</name>
<organism evidence="8 9">
    <name type="scientific">Halalkalibacterium halodurans (strain ATCC BAA-125 / DSM 18197 / FERM 7344 / JCM 9153 / C-125)</name>
    <name type="common">Bacillus halodurans</name>
    <dbReference type="NCBI Taxonomy" id="272558"/>
    <lineage>
        <taxon>Bacteria</taxon>
        <taxon>Bacillati</taxon>
        <taxon>Bacillota</taxon>
        <taxon>Bacilli</taxon>
        <taxon>Bacillales</taxon>
        <taxon>Bacillaceae</taxon>
        <taxon>Halalkalibacterium (ex Joshi et al. 2022)</taxon>
    </lineage>
</organism>
<reference evidence="8 9" key="1">
    <citation type="journal article" date="2000" name="Nucleic Acids Res.">
        <title>Complete genome sequence of the alkaliphilic bacterium Bacillus halodurans and genomic sequence comparison with Bacillus subtilis.</title>
        <authorList>
            <person name="Takami H."/>
            <person name="Nakasone K."/>
            <person name="Takaki Y."/>
            <person name="Maeno G."/>
            <person name="Sasaki R."/>
            <person name="Masui N."/>
            <person name="Fuji F."/>
            <person name="Hirama C."/>
            <person name="Nakamura Y."/>
            <person name="Ogasawara N."/>
            <person name="Kuhara S."/>
            <person name="Horikoshi K."/>
        </authorList>
    </citation>
    <scope>NUCLEOTIDE SEQUENCE [LARGE SCALE GENOMIC DNA]</scope>
    <source>
        <strain evidence="9">ATCC BAA-125 / DSM 18197 / FERM 7344 / JCM 9153 / C-125</strain>
    </source>
</reference>
<proteinExistence type="inferred from homology"/>
<dbReference type="PANTHER" id="PTHR13748:SF62">
    <property type="entry name" value="COBW DOMAIN-CONTAINING PROTEIN"/>
    <property type="match status" value="1"/>
</dbReference>
<dbReference type="GO" id="GO:0000166">
    <property type="term" value="F:nucleotide binding"/>
    <property type="evidence" value="ECO:0007669"/>
    <property type="project" value="UniProtKB-KW"/>
</dbReference>
<evidence type="ECO:0000256" key="3">
    <source>
        <dbReference type="ARBA" id="ARBA00023186"/>
    </source>
</evidence>
<feature type="domain" description="CobW C-terminal" evidence="7">
    <location>
        <begin position="233"/>
        <end position="318"/>
    </location>
</feature>
<comment type="similarity">
    <text evidence="4">Belongs to the SIMIBI class G3E GTPase family. ZNG1 subfamily.</text>
</comment>
<dbReference type="RefSeq" id="WP_010897684.1">
    <property type="nucleotide sequence ID" value="NC_002570.2"/>
</dbReference>
<dbReference type="SUPFAM" id="SSF52540">
    <property type="entry name" value="P-loop containing nucleoside triphosphate hydrolases"/>
    <property type="match status" value="1"/>
</dbReference>
<evidence type="ECO:0000313" key="9">
    <source>
        <dbReference type="Proteomes" id="UP000001258"/>
    </source>
</evidence>
<dbReference type="KEGG" id="bha:BH1519"/>
<evidence type="ECO:0000256" key="4">
    <source>
        <dbReference type="ARBA" id="ARBA00034320"/>
    </source>
</evidence>
<dbReference type="InterPro" id="IPR027417">
    <property type="entry name" value="P-loop_NTPase"/>
</dbReference>
<dbReference type="HOGENOM" id="CLU_017452_1_4_9"/>
<dbReference type="Pfam" id="PF02492">
    <property type="entry name" value="cobW"/>
    <property type="match status" value="1"/>
</dbReference>
<dbReference type="SMART" id="SM00833">
    <property type="entry name" value="CobW_C"/>
    <property type="match status" value="1"/>
</dbReference>
<keyword evidence="2" id="KW-0378">Hydrolase</keyword>
<feature type="region of interest" description="Disordered" evidence="6">
    <location>
        <begin position="211"/>
        <end position="232"/>
    </location>
</feature>
<keyword evidence="9" id="KW-1185">Reference proteome</keyword>
<evidence type="ECO:0000313" key="8">
    <source>
        <dbReference type="EMBL" id="BAB05238.1"/>
    </source>
</evidence>
<dbReference type="PANTHER" id="PTHR13748">
    <property type="entry name" value="COBW-RELATED"/>
    <property type="match status" value="1"/>
</dbReference>
<evidence type="ECO:0000256" key="2">
    <source>
        <dbReference type="ARBA" id="ARBA00022801"/>
    </source>
</evidence>
<accession>Q9KCQ0</accession>
<dbReference type="GO" id="GO:0016787">
    <property type="term" value="F:hydrolase activity"/>
    <property type="evidence" value="ECO:0007669"/>
    <property type="project" value="UniProtKB-KW"/>
</dbReference>
<evidence type="ECO:0000259" key="7">
    <source>
        <dbReference type="SMART" id="SM00833"/>
    </source>
</evidence>
<dbReference type="InterPro" id="IPR003495">
    <property type="entry name" value="CobW/HypB/UreG_nucleotide-bd"/>
</dbReference>